<dbReference type="EMBL" id="CAKLPZ010000004">
    <property type="protein sequence ID" value="CAH1001968.1"/>
    <property type="molecule type" value="Genomic_DNA"/>
</dbReference>
<comment type="caution">
    <text evidence="2">The sequence shown here is derived from an EMBL/GenBank/DDBJ whole genome shotgun (WGS) entry which is preliminary data.</text>
</comment>
<keyword evidence="3" id="KW-1185">Reference proteome</keyword>
<dbReference type="PANTHER" id="PTHR42783:SF3">
    <property type="entry name" value="GLUTAMATE SYNTHASE [NADPH] SMALL CHAIN-RELATED"/>
    <property type="match status" value="1"/>
</dbReference>
<dbReference type="CDD" id="cd10551">
    <property type="entry name" value="PsrB"/>
    <property type="match status" value="1"/>
</dbReference>
<dbReference type="SUPFAM" id="SSF54862">
    <property type="entry name" value="4Fe-4S ferredoxins"/>
    <property type="match status" value="1"/>
</dbReference>
<dbReference type="SUPFAM" id="SSF53706">
    <property type="entry name" value="Formate dehydrogenase/DMSO reductase, domains 1-3"/>
    <property type="match status" value="1"/>
</dbReference>
<sequence length="1196" mass="132358">MKKQNKQVWIGTDQLENSPAYRAATDVEVAQEQQIENPRLEATRRDFLKYLGFGMTAATIASCDIPVRKAIPYVSKPDTIVPGVATYFASTFVQGGDYVPVLVKTREGRPIKIEGNSMSPITEGGTSARAQASVLSMYDTSRFDGPARVSGGKVVRERIYADNPSWEEIDDQIGGRLRQAREIRIVSHTILSPSLKMAIRDFKNRMPGNTVAVQYDPISSSALLDAHEAAFGVRAVPHYRFDNADVIVAFNADFLGTWISPVEYARQYAVGRRTNADRMSRHIQVESHMSLTGSNADNRIMVKPSQQGQALLALYNAVVGGGATENLDTTTAAKMDALATELRSARGASLVVSGSNNLYEQQLVIAINRALGSYGSTIETNRWSLQRQGSDQDMARFIEELEAGTVDAVIVLDGANPAYDNAWAGRFTAALQANDPTFRNGAYVERDNIVGEIDDRSEQADAKEESDGDLDDAIQLDPVSRTFRRMLAISMSTVPTETSQLCEYVTPNHHYLESWGDAEAVQGVYSLIQPTIVPIFGAVNRYGTRQEGESLLIWAEERERYDPAAEQPYMSYVMRNWEESAFGGQDRFTTFRPFWDSALHDGVLNTAATGTIADYGIGYSAVNAAPATPPVDAIATDTTYVVPVVASVNPVVRTVDYNDASRRIAAGLDVENEITFYETVNMGNGVYGNNPWLLELPDPVTRTVWGNYLTIPVSYEGGYTYTAYKDLNEEEYKGKADQVAVSVGTSEAEPAVVTAVRQFGQLAGTFGLALGYGRRMTGAVGKAIGNEVGVNVYPWLTIDEDGYVQYYTTEATISDQVGTEEEFASVQYHHTMGLTTKDEAGTVYYNTRTGEKETIAGVLNEEQLEYLEPYHVDEATVMNGNGGSLGDMQGGLTDRSIIFQGTFAGLPDLREEIAERRTEAQHLNEQTLYPYEEYVKDIYSQGHWWAMHVDLTACIGCAACEVACVSENNVQVVGKYEVWRHHEMKWLRIDRYFYGDVENPRAVYQPMMCQHCDNAPCENVCPVNASQHSDEGMNQMIYNRCIGTRYCANNCPYKVRRFNWLDFSTADLFSSNEPELNGEELPFGADNLTRMVLNPDVTVRSRGVIEKCSFCAQRLQAGKLTAKIEKRALRDSDVRTACQTACPTGAITFGDRNNKQGDVSRKLQNPLNYLVLEETNTQSSVFYAARVHNPVEALDA</sequence>
<dbReference type="RefSeq" id="WP_238751828.1">
    <property type="nucleotide sequence ID" value="NZ_CAKLPZ010000004.1"/>
</dbReference>
<dbReference type="Gene3D" id="3.40.50.740">
    <property type="match status" value="1"/>
</dbReference>
<proteinExistence type="predicted"/>
<dbReference type="NCBIfam" id="TIGR04519">
    <property type="entry name" value="MoCo_extend_TAT"/>
    <property type="match status" value="1"/>
</dbReference>
<organism evidence="2 3">
    <name type="scientific">Neolewinella maritima</name>
    <dbReference type="NCBI Taxonomy" id="1383882"/>
    <lineage>
        <taxon>Bacteria</taxon>
        <taxon>Pseudomonadati</taxon>
        <taxon>Bacteroidota</taxon>
        <taxon>Saprospiria</taxon>
        <taxon>Saprospirales</taxon>
        <taxon>Lewinellaceae</taxon>
        <taxon>Neolewinella</taxon>
    </lineage>
</organism>
<dbReference type="PANTHER" id="PTHR42783">
    <property type="entry name" value="GLUTAMATE SYNTHASE [NADPH] SMALL CHAIN"/>
    <property type="match status" value="1"/>
</dbReference>
<dbReference type="InterPro" id="IPR017896">
    <property type="entry name" value="4Fe4S_Fe-S-bd"/>
</dbReference>
<dbReference type="Gene3D" id="3.40.228.10">
    <property type="entry name" value="Dimethylsulfoxide Reductase, domain 2"/>
    <property type="match status" value="1"/>
</dbReference>
<dbReference type="Gene3D" id="3.30.70.20">
    <property type="match status" value="2"/>
</dbReference>
<dbReference type="Proteomes" id="UP000837803">
    <property type="component" value="Unassembled WGS sequence"/>
</dbReference>
<feature type="domain" description="4Fe-4S ferredoxin-type" evidence="1">
    <location>
        <begin position="1032"/>
        <end position="1061"/>
    </location>
</feature>
<dbReference type="PROSITE" id="PS51379">
    <property type="entry name" value="4FE4S_FER_2"/>
    <property type="match status" value="3"/>
</dbReference>
<dbReference type="InterPro" id="IPR030948">
    <property type="entry name" value="TAT_var_transloc_signal_dom"/>
</dbReference>
<protein>
    <recommendedName>
        <fullName evidence="1">4Fe-4S ferredoxin-type domain-containing protein</fullName>
    </recommendedName>
</protein>
<feature type="domain" description="4Fe-4S ferredoxin-type" evidence="1">
    <location>
        <begin position="945"/>
        <end position="975"/>
    </location>
</feature>
<feature type="domain" description="4Fe-4S ferredoxin-type" evidence="1">
    <location>
        <begin position="1000"/>
        <end position="1031"/>
    </location>
</feature>
<accession>A0ABN8F4V9</accession>
<gene>
    <name evidence="2" type="ORF">LEM8419_02883</name>
</gene>
<evidence type="ECO:0000313" key="2">
    <source>
        <dbReference type="EMBL" id="CAH1001968.1"/>
    </source>
</evidence>
<reference evidence="2" key="1">
    <citation type="submission" date="2021-12" db="EMBL/GenBank/DDBJ databases">
        <authorList>
            <person name="Rodrigo-Torres L."/>
            <person name="Arahal R. D."/>
            <person name="Lucena T."/>
        </authorList>
    </citation>
    <scope>NUCLEOTIDE SEQUENCE</scope>
    <source>
        <strain evidence="2">CECT 8419</strain>
    </source>
</reference>
<name>A0ABN8F4V9_9BACT</name>
<evidence type="ECO:0000313" key="3">
    <source>
        <dbReference type="Proteomes" id="UP000837803"/>
    </source>
</evidence>
<evidence type="ECO:0000259" key="1">
    <source>
        <dbReference type="PROSITE" id="PS51379"/>
    </source>
</evidence>
<dbReference type="Pfam" id="PF13247">
    <property type="entry name" value="Fer4_11"/>
    <property type="match status" value="1"/>
</dbReference>